<gene>
    <name evidence="1" type="ORF">NCTC11645_00380</name>
</gene>
<reference evidence="1 2" key="1">
    <citation type="submission" date="2018-06" db="EMBL/GenBank/DDBJ databases">
        <authorList>
            <consortium name="Pathogen Informatics"/>
            <person name="Doyle S."/>
        </authorList>
    </citation>
    <scope>NUCLEOTIDE SEQUENCE [LARGE SCALE GENOMIC DNA]</scope>
    <source>
        <strain evidence="1 2">NCTC11645</strain>
    </source>
</reference>
<evidence type="ECO:0000313" key="1">
    <source>
        <dbReference type="EMBL" id="STO56066.1"/>
    </source>
</evidence>
<accession>A0A377HIV7</accession>
<sequence length="33" mass="3619">MKKTFDAFNFLVSPSNGRGSISECFGLIDRIAP</sequence>
<dbReference type="EMBL" id="UGHD01000002">
    <property type="protein sequence ID" value="STO56066.1"/>
    <property type="molecule type" value="Genomic_DNA"/>
</dbReference>
<organism evidence="1 2">
    <name type="scientific">Grimontia hollisae</name>
    <name type="common">Vibrio hollisae</name>
    <dbReference type="NCBI Taxonomy" id="673"/>
    <lineage>
        <taxon>Bacteria</taxon>
        <taxon>Pseudomonadati</taxon>
        <taxon>Pseudomonadota</taxon>
        <taxon>Gammaproteobacteria</taxon>
        <taxon>Vibrionales</taxon>
        <taxon>Vibrionaceae</taxon>
        <taxon>Grimontia</taxon>
    </lineage>
</organism>
<dbReference type="Proteomes" id="UP000254512">
    <property type="component" value="Unassembled WGS sequence"/>
</dbReference>
<dbReference type="AlphaFoldDB" id="A0A377HIV7"/>
<name>A0A377HIV7_GRIHO</name>
<protein>
    <submittedName>
        <fullName evidence="1">Uncharacterized protein</fullName>
    </submittedName>
</protein>
<evidence type="ECO:0000313" key="2">
    <source>
        <dbReference type="Proteomes" id="UP000254512"/>
    </source>
</evidence>
<proteinExistence type="predicted"/>